<accession>A0A9W7BFF4</accession>
<feature type="region of interest" description="Disordered" evidence="5">
    <location>
        <begin position="602"/>
        <end position="657"/>
    </location>
</feature>
<dbReference type="InterPro" id="IPR017850">
    <property type="entry name" value="Alkaline_phosphatase_core_sf"/>
</dbReference>
<reference evidence="8" key="1">
    <citation type="journal article" date="2023" name="Commun. Biol.">
        <title>Genome analysis of Parmales, the sister group of diatoms, reveals the evolutionary specialization of diatoms from phago-mixotrophs to photoautotrophs.</title>
        <authorList>
            <person name="Ban H."/>
            <person name="Sato S."/>
            <person name="Yoshikawa S."/>
            <person name="Yamada K."/>
            <person name="Nakamura Y."/>
            <person name="Ichinomiya M."/>
            <person name="Sato N."/>
            <person name="Blanc-Mathieu R."/>
            <person name="Endo H."/>
            <person name="Kuwata A."/>
            <person name="Ogata H."/>
        </authorList>
    </citation>
    <scope>NUCLEOTIDE SEQUENCE [LARGE SCALE GENOMIC DNA]</scope>
</reference>
<dbReference type="InterPro" id="IPR050738">
    <property type="entry name" value="Sulfatase"/>
</dbReference>
<evidence type="ECO:0000256" key="4">
    <source>
        <dbReference type="ARBA" id="ARBA00022837"/>
    </source>
</evidence>
<comment type="similarity">
    <text evidence="1">Belongs to the sulfatase family.</text>
</comment>
<sequence length="657" mass="71237">MPPNVIFFQPDDLPFYDGYIGQPTGAPNSPNRKIPPPSSGYPYYESIFESGVAFSNAQVVSPACGTSRYATLTGRYPSRSESGRTKTLNNDSSETRVQATIPFTKLMDSDSEQNAVQLFKAAGYKTGVAGKWHLTKSGSGSAGEKLREAKRRAGDTTIKVVQDEIKQCGFDFADGIYWENMGGIFVGDFTHNMEWVTEKAVGFIADAADAGQPFFLYFNPSVPHSPLVSDALENGDCLETPAGLLAEEPAVRHMTVDGSTGTAVSCATYRQTVEDRQDETQTSIIEQNLGGIWIDDSLAALMAMLDEKGIKDDTIIVTMMDHGIITKMALFENGNRVHLSMRYPKLGEYAENLIYDGQVTHLDLVATLMDICEMAGREGYEMDGESFLGDLQRVIGNRGSNNDKNLYPSSDDWSGTNRCTFAEYEWDRSVRCGCYKYIDISELPRGSLLESTTMARGAQNGYSTYNKQMYNVRVDGGESSNLLDASGNAISSSDVEMLAGFLRALQCHDSRTAPGADRRYVNCNLDGEDVDAGSPISSPTSSPTATMCLETNSGNCLSGANAGVACCDAGAQCERRDANFGQCKTTGCPYGRDPAWECETAAPTKAPTTSPPTVPPGSPSASPTTLTPTYEPHKQPHEFRRLDGDSDSYGYGVAHRK</sequence>
<feature type="compositionally biased region" description="Pro residues" evidence="5">
    <location>
        <begin position="609"/>
        <end position="618"/>
    </location>
</feature>
<dbReference type="PANTHER" id="PTHR42693">
    <property type="entry name" value="ARYLSULFATASE FAMILY MEMBER"/>
    <property type="match status" value="1"/>
</dbReference>
<dbReference type="Proteomes" id="UP001162640">
    <property type="component" value="Unassembled WGS sequence"/>
</dbReference>
<evidence type="ECO:0000256" key="3">
    <source>
        <dbReference type="ARBA" id="ARBA00022801"/>
    </source>
</evidence>
<feature type="compositionally biased region" description="Low complexity" evidence="5">
    <location>
        <begin position="619"/>
        <end position="629"/>
    </location>
</feature>
<dbReference type="Pfam" id="PF00884">
    <property type="entry name" value="Sulfatase"/>
    <property type="match status" value="1"/>
</dbReference>
<dbReference type="PANTHER" id="PTHR42693:SF33">
    <property type="entry name" value="ARYLSULFATASE"/>
    <property type="match status" value="1"/>
</dbReference>
<dbReference type="EMBL" id="BLQM01000380">
    <property type="protein sequence ID" value="GMH86677.1"/>
    <property type="molecule type" value="Genomic_DNA"/>
</dbReference>
<evidence type="ECO:0000256" key="2">
    <source>
        <dbReference type="ARBA" id="ARBA00022723"/>
    </source>
</evidence>
<gene>
    <name evidence="7" type="ORF">TL16_g10618</name>
</gene>
<feature type="region of interest" description="Disordered" evidence="5">
    <location>
        <begin position="75"/>
        <end position="94"/>
    </location>
</feature>
<organism evidence="7 8">
    <name type="scientific">Triparma laevis f. inornata</name>
    <dbReference type="NCBI Taxonomy" id="1714386"/>
    <lineage>
        <taxon>Eukaryota</taxon>
        <taxon>Sar</taxon>
        <taxon>Stramenopiles</taxon>
        <taxon>Ochrophyta</taxon>
        <taxon>Bolidophyceae</taxon>
        <taxon>Parmales</taxon>
        <taxon>Triparmaceae</taxon>
        <taxon>Triparma</taxon>
    </lineage>
</organism>
<feature type="compositionally biased region" description="Polar residues" evidence="5">
    <location>
        <begin position="85"/>
        <end position="94"/>
    </location>
</feature>
<evidence type="ECO:0000313" key="7">
    <source>
        <dbReference type="EMBL" id="GMH86677.1"/>
    </source>
</evidence>
<keyword evidence="4" id="KW-0106">Calcium</keyword>
<keyword evidence="2" id="KW-0479">Metal-binding</keyword>
<dbReference type="InterPro" id="IPR024607">
    <property type="entry name" value="Sulfatase_CS"/>
</dbReference>
<dbReference type="GO" id="GO:0046872">
    <property type="term" value="F:metal ion binding"/>
    <property type="evidence" value="ECO:0007669"/>
    <property type="project" value="UniProtKB-KW"/>
</dbReference>
<dbReference type="PROSITE" id="PS00149">
    <property type="entry name" value="SULFATASE_2"/>
    <property type="match status" value="1"/>
</dbReference>
<proteinExistence type="inferred from homology"/>
<keyword evidence="3" id="KW-0378">Hydrolase</keyword>
<protein>
    <recommendedName>
        <fullName evidence="6">Sulfatase N-terminal domain-containing protein</fullName>
    </recommendedName>
</protein>
<evidence type="ECO:0000256" key="5">
    <source>
        <dbReference type="SAM" id="MobiDB-lite"/>
    </source>
</evidence>
<evidence type="ECO:0000259" key="6">
    <source>
        <dbReference type="Pfam" id="PF00884"/>
    </source>
</evidence>
<evidence type="ECO:0000313" key="8">
    <source>
        <dbReference type="Proteomes" id="UP001162640"/>
    </source>
</evidence>
<feature type="domain" description="Sulfatase N-terminal" evidence="6">
    <location>
        <begin position="41"/>
        <end position="371"/>
    </location>
</feature>
<dbReference type="AlphaFoldDB" id="A0A9W7BFF4"/>
<dbReference type="Gene3D" id="3.40.720.10">
    <property type="entry name" value="Alkaline Phosphatase, subunit A"/>
    <property type="match status" value="1"/>
</dbReference>
<feature type="compositionally biased region" description="Basic and acidic residues" evidence="5">
    <location>
        <begin position="631"/>
        <end position="644"/>
    </location>
</feature>
<comment type="caution">
    <text evidence="7">The sequence shown here is derived from an EMBL/GenBank/DDBJ whole genome shotgun (WGS) entry which is preliminary data.</text>
</comment>
<dbReference type="InterPro" id="IPR000917">
    <property type="entry name" value="Sulfatase_N"/>
</dbReference>
<name>A0A9W7BFF4_9STRA</name>
<dbReference type="GO" id="GO:0004065">
    <property type="term" value="F:arylsulfatase activity"/>
    <property type="evidence" value="ECO:0007669"/>
    <property type="project" value="TreeGrafter"/>
</dbReference>
<evidence type="ECO:0000256" key="1">
    <source>
        <dbReference type="ARBA" id="ARBA00008779"/>
    </source>
</evidence>
<dbReference type="SUPFAM" id="SSF53649">
    <property type="entry name" value="Alkaline phosphatase-like"/>
    <property type="match status" value="1"/>
</dbReference>